<dbReference type="RefSeq" id="WP_196196295.1">
    <property type="nucleotide sequence ID" value="NZ_JADPRT010000010.1"/>
</dbReference>
<accession>A0A931B9L2</accession>
<feature type="domain" description="AAA+ ATPase" evidence="2">
    <location>
        <begin position="76"/>
        <end position="227"/>
    </location>
</feature>
<reference evidence="3" key="1">
    <citation type="submission" date="2020-11" db="EMBL/GenBank/DDBJ databases">
        <title>Isolation and identification of active actinomycetes.</title>
        <authorList>
            <person name="Yu B."/>
        </authorList>
    </citation>
    <scope>NUCLEOTIDE SEQUENCE</scope>
    <source>
        <strain evidence="3">NEAU-YB345</strain>
    </source>
</reference>
<dbReference type="PANTHER" id="PTHR10098">
    <property type="entry name" value="RAPSYN-RELATED"/>
    <property type="match status" value="1"/>
</dbReference>
<sequence length="755" mass="79192">MSVAQSASASGSEVLRASGLIDAPAPFVGRRAELALLREEIGRPGLRPSARTDRTDRVDRTDRTDRADRAEEAAAPARVLVVAGRPGSGRTALALRLAAELVDGFPVAVRLSLRDPFPARRLLDALGLPRPAALSPDEAESAAAEAVRAHLAEQQVLLVLDDVTGSGQIQPLLPTAPGSLVLAVTSGPLSSVPDARPCVLGGLDYTAARELLAAMAGDVRVVNDPVAAQAMAETVACHAGALRLLGGWLATRPRASLSDALQALRDVAPEAFAQYTRPQAPSAPAPSERPSVLGLPGQAVPPMPSYAPTVGAPAAAPPPPRGAQRSEDPLRRTFALVYGALGGGAQQLLRLTTVVPGGVLDARGAAALVGCPVDAAATQLASLAAQQLLHEEAAAPGRFRVPESLRPVLTGLREAHDKPAAVELSRARWLERQVRLLGACVHRLAPDRMPEPEPLPVPLRFRSAAEAWAWLDLELPTLLLAVPDAMAAGGLDGLVTRLATALVRALPVWGEARGRSVATDLYALHSAVQELARRGAQPQRQAAALVNLGDLHAAAGEHSRAMERYRSALGPARAAQDQVAVGRILEATAGAYRASGDLVRAVDFYGRALTLRRNRGERADEARLLGRLAATHSAQGRYTDALREYRAAVALHRKLDDESAAVTAILGAARVQELSGGTEAALRTQREALEAARRAGGGRLEGLVLLRMAEALDRAGDQAGARVQRDQAAALGVGRPRQAPTREHRPPTAQRSGFD</sequence>
<name>A0A931B9L2_9ACTN</name>
<dbReference type="SUPFAM" id="SSF52540">
    <property type="entry name" value="P-loop containing nucleoside triphosphate hydrolases"/>
    <property type="match status" value="1"/>
</dbReference>
<feature type="region of interest" description="Disordered" evidence="1">
    <location>
        <begin position="277"/>
        <end position="327"/>
    </location>
</feature>
<feature type="compositionally biased region" description="Low complexity" evidence="1">
    <location>
        <begin position="278"/>
        <end position="291"/>
    </location>
</feature>
<dbReference type="Pfam" id="PF13176">
    <property type="entry name" value="TPR_7"/>
    <property type="match status" value="1"/>
</dbReference>
<dbReference type="InterPro" id="IPR019734">
    <property type="entry name" value="TPR_rpt"/>
</dbReference>
<dbReference type="Proteomes" id="UP000657385">
    <property type="component" value="Unassembled WGS sequence"/>
</dbReference>
<dbReference type="Pfam" id="PF13424">
    <property type="entry name" value="TPR_12"/>
    <property type="match status" value="1"/>
</dbReference>
<dbReference type="EMBL" id="JADPRT010000010">
    <property type="protein sequence ID" value="MBF9071157.1"/>
    <property type="molecule type" value="Genomic_DNA"/>
</dbReference>
<dbReference type="SMART" id="SM00028">
    <property type="entry name" value="TPR"/>
    <property type="match status" value="3"/>
</dbReference>
<dbReference type="Gene3D" id="3.40.50.300">
    <property type="entry name" value="P-loop containing nucleotide triphosphate hydrolases"/>
    <property type="match status" value="1"/>
</dbReference>
<dbReference type="SMART" id="SM00382">
    <property type="entry name" value="AAA"/>
    <property type="match status" value="1"/>
</dbReference>
<evidence type="ECO:0000259" key="2">
    <source>
        <dbReference type="SMART" id="SM00382"/>
    </source>
</evidence>
<feature type="region of interest" description="Disordered" evidence="1">
    <location>
        <begin position="721"/>
        <end position="755"/>
    </location>
</feature>
<proteinExistence type="predicted"/>
<evidence type="ECO:0000313" key="3">
    <source>
        <dbReference type="EMBL" id="MBF9071157.1"/>
    </source>
</evidence>
<gene>
    <name evidence="3" type="ORF">I2501_24360</name>
</gene>
<dbReference type="SUPFAM" id="SSF48452">
    <property type="entry name" value="TPR-like"/>
    <property type="match status" value="1"/>
</dbReference>
<evidence type="ECO:0000256" key="1">
    <source>
        <dbReference type="SAM" id="MobiDB-lite"/>
    </source>
</evidence>
<evidence type="ECO:0000313" key="4">
    <source>
        <dbReference type="Proteomes" id="UP000657385"/>
    </source>
</evidence>
<dbReference type="Gene3D" id="1.25.40.10">
    <property type="entry name" value="Tetratricopeptide repeat domain"/>
    <property type="match status" value="1"/>
</dbReference>
<feature type="region of interest" description="Disordered" evidence="1">
    <location>
        <begin position="45"/>
        <end position="71"/>
    </location>
</feature>
<dbReference type="InterPro" id="IPR027417">
    <property type="entry name" value="P-loop_NTPase"/>
</dbReference>
<dbReference type="AlphaFoldDB" id="A0A931B9L2"/>
<dbReference type="PANTHER" id="PTHR10098:SF108">
    <property type="entry name" value="TETRATRICOPEPTIDE REPEAT PROTEIN 28"/>
    <property type="match status" value="1"/>
</dbReference>
<keyword evidence="4" id="KW-1185">Reference proteome</keyword>
<protein>
    <submittedName>
        <fullName evidence="3">Tetratricopeptide repeat protein</fullName>
    </submittedName>
</protein>
<dbReference type="InterPro" id="IPR003593">
    <property type="entry name" value="AAA+_ATPase"/>
</dbReference>
<comment type="caution">
    <text evidence="3">The sequence shown here is derived from an EMBL/GenBank/DDBJ whole genome shotgun (WGS) entry which is preliminary data.</text>
</comment>
<feature type="compositionally biased region" description="Basic and acidic residues" evidence="1">
    <location>
        <begin position="50"/>
        <end position="71"/>
    </location>
</feature>
<dbReference type="InterPro" id="IPR011990">
    <property type="entry name" value="TPR-like_helical_dom_sf"/>
</dbReference>
<organism evidence="3 4">
    <name type="scientific">Streptacidiphilus fuscans</name>
    <dbReference type="NCBI Taxonomy" id="2789292"/>
    <lineage>
        <taxon>Bacteria</taxon>
        <taxon>Bacillati</taxon>
        <taxon>Actinomycetota</taxon>
        <taxon>Actinomycetes</taxon>
        <taxon>Kitasatosporales</taxon>
        <taxon>Streptomycetaceae</taxon>
        <taxon>Streptacidiphilus</taxon>
    </lineage>
</organism>